<dbReference type="Proteomes" id="UP000516305">
    <property type="component" value="Chromosome"/>
</dbReference>
<evidence type="ECO:0000313" key="2">
    <source>
        <dbReference type="EMBL" id="QNR24906.1"/>
    </source>
</evidence>
<reference evidence="2 3" key="1">
    <citation type="submission" date="2020-08" db="EMBL/GenBank/DDBJ databases">
        <title>Croceimicrobium hydrocarbonivorans gen. nov., sp. nov., a novel marine bacterium isolated from a bacterial consortium that degrades polyethylene terephthalate.</title>
        <authorList>
            <person name="Liu R."/>
        </authorList>
    </citation>
    <scope>NUCLEOTIDE SEQUENCE [LARGE SCALE GENOMIC DNA]</scope>
    <source>
        <strain evidence="2 3">A20-9</strain>
    </source>
</reference>
<dbReference type="GO" id="GO:0006412">
    <property type="term" value="P:translation"/>
    <property type="evidence" value="ECO:0007669"/>
    <property type="project" value="TreeGrafter"/>
</dbReference>
<sequence length="709" mass="79156">MNYNTFIVQKLRLTEKQVANTLALLSEGATIPFIARYRKERTGSLDEVQIQEIKEQQAYFEKVAARKASILESIKEQGKLSAELEAQIEACWDLNELEDLYLPYKQKRKTRASVAREKGLEPLAGMIMKQDARDPESLALSFVKGEVQDIDEALSGARDIMAEWMNERLSARNTLRRIFEREAQIQAKLIKGKEAEAEKYRDYFDFSEALRRIPAHRLLAIRRAENEKLLRVSIAPEEERALDSLARIFVKGRNACSEQVELALKDSYKRLMKPSIETEFAQASKLKADTEAIAVFAENLRQLLLSPPLGPKRILAIDPGFRTGCKVVCIDEQGSLLHNDTIYPHPPQRDTAKAAAKIAHLAEAYKIDAIAIGNGTAGRETEEFVSKKVRFKYPVQAFVVNEAGASIYSASSIARAEFPNYDVTVRGAVSIGRRLMDPLAELVKIDPKSIGVGQYQHDVDQNQLKAALDRVVEQVVNAVGVNLNTASKHLLEYVSGLGPKLAENIVAYREEHGAFKSRAALLKVPKLGPKAYEQAAGFLRIPEAENPLDNSGVHPESYVIVKQIAKDLKKPIHDLIGQKEILKDLDLKPYCTEEVGLPTLEDIKSELSKVGRDPRGAAKIFQFDPRIRSISDLQEGMILPGIVSNITNFGAFVDVGAKQVGLVHVSELADRFIRDPNEVVRLQEQVQVKVLSVDVPRKRVQLSLKQAQS</sequence>
<dbReference type="InterPro" id="IPR012340">
    <property type="entry name" value="NA-bd_OB-fold"/>
</dbReference>
<dbReference type="Gene3D" id="3.30.420.140">
    <property type="entry name" value="YqgF/RNase H-like domain"/>
    <property type="match status" value="1"/>
</dbReference>
<dbReference type="GO" id="GO:0003729">
    <property type="term" value="F:mRNA binding"/>
    <property type="evidence" value="ECO:0007669"/>
    <property type="project" value="TreeGrafter"/>
</dbReference>
<dbReference type="FunFam" id="1.10.10.650:FF:000001">
    <property type="entry name" value="S1 RNA-binding domain 1"/>
    <property type="match status" value="1"/>
</dbReference>
<dbReference type="Pfam" id="PF17674">
    <property type="entry name" value="HHH_9"/>
    <property type="match status" value="1"/>
</dbReference>
<dbReference type="SUPFAM" id="SSF53098">
    <property type="entry name" value="Ribonuclease H-like"/>
    <property type="match status" value="1"/>
</dbReference>
<feature type="domain" description="S1 motif" evidence="1">
    <location>
        <begin position="636"/>
        <end position="705"/>
    </location>
</feature>
<dbReference type="InterPro" id="IPR044146">
    <property type="entry name" value="S1_Tex"/>
</dbReference>
<dbReference type="PROSITE" id="PS50126">
    <property type="entry name" value="S1"/>
    <property type="match status" value="1"/>
</dbReference>
<dbReference type="CDD" id="cd05685">
    <property type="entry name" value="S1_Tex"/>
    <property type="match status" value="1"/>
</dbReference>
<dbReference type="InterPro" id="IPR023319">
    <property type="entry name" value="Tex-like_HTH_dom_sf"/>
</dbReference>
<dbReference type="Pfam" id="PF16921">
    <property type="entry name" value="Tex_YqgF"/>
    <property type="match status" value="1"/>
</dbReference>
<dbReference type="RefSeq" id="WP_210759433.1">
    <property type="nucleotide sequence ID" value="NZ_CP060139.1"/>
</dbReference>
<dbReference type="FunFam" id="2.40.50.140:FF:000051">
    <property type="entry name" value="RNA-binding transcriptional accessory protein"/>
    <property type="match status" value="1"/>
</dbReference>
<dbReference type="SUPFAM" id="SSF47781">
    <property type="entry name" value="RuvA domain 2-like"/>
    <property type="match status" value="2"/>
</dbReference>
<dbReference type="SMART" id="SM00732">
    <property type="entry name" value="YqgFc"/>
    <property type="match status" value="1"/>
</dbReference>
<dbReference type="SUPFAM" id="SSF50249">
    <property type="entry name" value="Nucleic acid-binding proteins"/>
    <property type="match status" value="1"/>
</dbReference>
<accession>A0A7H0VGQ8</accession>
<evidence type="ECO:0000313" key="3">
    <source>
        <dbReference type="Proteomes" id="UP000516305"/>
    </source>
</evidence>
<dbReference type="Pfam" id="PF22706">
    <property type="entry name" value="Tex_central_region"/>
    <property type="match status" value="1"/>
</dbReference>
<dbReference type="GO" id="GO:0003735">
    <property type="term" value="F:structural constituent of ribosome"/>
    <property type="evidence" value="ECO:0007669"/>
    <property type="project" value="TreeGrafter"/>
</dbReference>
<keyword evidence="3" id="KW-1185">Reference proteome</keyword>
<dbReference type="InterPro" id="IPR050437">
    <property type="entry name" value="Ribos_protein_bS1-like"/>
</dbReference>
<dbReference type="InterPro" id="IPR055179">
    <property type="entry name" value="Tex-like_central_region"/>
</dbReference>
<dbReference type="SUPFAM" id="SSF158832">
    <property type="entry name" value="Tex N-terminal region-like"/>
    <property type="match status" value="1"/>
</dbReference>
<proteinExistence type="predicted"/>
<dbReference type="InterPro" id="IPR012337">
    <property type="entry name" value="RNaseH-like_sf"/>
</dbReference>
<dbReference type="Pfam" id="PF00575">
    <property type="entry name" value="S1"/>
    <property type="match status" value="1"/>
</dbReference>
<dbReference type="GO" id="GO:0005737">
    <property type="term" value="C:cytoplasm"/>
    <property type="evidence" value="ECO:0007669"/>
    <property type="project" value="UniProtKB-ARBA"/>
</dbReference>
<dbReference type="InterPro" id="IPR041692">
    <property type="entry name" value="HHH_9"/>
</dbReference>
<dbReference type="InterPro" id="IPR023323">
    <property type="entry name" value="Tex-like_dom_sf"/>
</dbReference>
<evidence type="ECO:0000259" key="1">
    <source>
        <dbReference type="PROSITE" id="PS50126"/>
    </source>
</evidence>
<name>A0A7H0VGQ8_9FLAO</name>
<organism evidence="2 3">
    <name type="scientific">Croceimicrobium hydrocarbonivorans</name>
    <dbReference type="NCBI Taxonomy" id="2761580"/>
    <lineage>
        <taxon>Bacteria</taxon>
        <taxon>Pseudomonadati</taxon>
        <taxon>Bacteroidota</taxon>
        <taxon>Flavobacteriia</taxon>
        <taxon>Flavobacteriales</taxon>
        <taxon>Owenweeksiaceae</taxon>
        <taxon>Croceimicrobium</taxon>
    </lineage>
</organism>
<dbReference type="Gene3D" id="1.10.3500.10">
    <property type="entry name" value="Tex N-terminal region-like"/>
    <property type="match status" value="1"/>
</dbReference>
<dbReference type="InterPro" id="IPR037027">
    <property type="entry name" value="YqgF/RNaseH-like_dom_sf"/>
</dbReference>
<dbReference type="PANTHER" id="PTHR10724:SF10">
    <property type="entry name" value="S1 RNA-BINDING DOMAIN-CONTAINING PROTEIN 1"/>
    <property type="match status" value="1"/>
</dbReference>
<dbReference type="InterPro" id="IPR018974">
    <property type="entry name" value="Tex-like_N"/>
</dbReference>
<dbReference type="Gene3D" id="2.40.50.140">
    <property type="entry name" value="Nucleic acid-binding proteins"/>
    <property type="match status" value="1"/>
</dbReference>
<dbReference type="Gene3D" id="1.10.10.650">
    <property type="entry name" value="RuvA domain 2-like"/>
    <property type="match status" value="1"/>
</dbReference>
<dbReference type="InterPro" id="IPR006641">
    <property type="entry name" value="YqgF/RNaseH-like_dom"/>
</dbReference>
<gene>
    <name evidence="2" type="ORF">H4K34_03430</name>
</gene>
<dbReference type="KEGG" id="chyd:H4K34_03430"/>
<dbReference type="FunFam" id="3.30.420.140:FF:000001">
    <property type="entry name" value="RNA-binding transcriptional accessory protein"/>
    <property type="match status" value="1"/>
</dbReference>
<dbReference type="EMBL" id="CP060139">
    <property type="protein sequence ID" value="QNR24906.1"/>
    <property type="molecule type" value="Genomic_DNA"/>
</dbReference>
<dbReference type="FunFam" id="1.10.150.310:FF:000001">
    <property type="entry name" value="RNA-binding transcriptional accessory protein"/>
    <property type="match status" value="1"/>
</dbReference>
<dbReference type="PANTHER" id="PTHR10724">
    <property type="entry name" value="30S RIBOSOMAL PROTEIN S1"/>
    <property type="match status" value="1"/>
</dbReference>
<dbReference type="GO" id="GO:0006139">
    <property type="term" value="P:nucleobase-containing compound metabolic process"/>
    <property type="evidence" value="ECO:0007669"/>
    <property type="project" value="InterPro"/>
</dbReference>
<dbReference type="InterPro" id="IPR032639">
    <property type="entry name" value="Tex_YqgF"/>
</dbReference>
<dbReference type="AlphaFoldDB" id="A0A7H0VGQ8"/>
<dbReference type="SMART" id="SM00316">
    <property type="entry name" value="S1"/>
    <property type="match status" value="1"/>
</dbReference>
<dbReference type="Pfam" id="PF12836">
    <property type="entry name" value="HHH_3"/>
    <property type="match status" value="1"/>
</dbReference>
<dbReference type="Pfam" id="PF09371">
    <property type="entry name" value="Tex_N"/>
    <property type="match status" value="1"/>
</dbReference>
<dbReference type="InterPro" id="IPR010994">
    <property type="entry name" value="RuvA_2-like"/>
</dbReference>
<dbReference type="InterPro" id="IPR003029">
    <property type="entry name" value="S1_domain"/>
</dbReference>
<protein>
    <submittedName>
        <fullName evidence="2">RNA-binding transcriptional accessory protein</fullName>
    </submittedName>
</protein>
<dbReference type="Gene3D" id="1.10.150.310">
    <property type="entry name" value="Tex RuvX-like domain-like"/>
    <property type="match status" value="1"/>
</dbReference>